<dbReference type="EMBL" id="JARKIF010000002">
    <property type="protein sequence ID" value="KAJ7647864.1"/>
    <property type="molecule type" value="Genomic_DNA"/>
</dbReference>
<reference evidence="1" key="1">
    <citation type="submission" date="2023-03" db="EMBL/GenBank/DDBJ databases">
        <title>Massive genome expansion in bonnet fungi (Mycena s.s.) driven by repeated elements and novel gene families across ecological guilds.</title>
        <authorList>
            <consortium name="Lawrence Berkeley National Laboratory"/>
            <person name="Harder C.B."/>
            <person name="Miyauchi S."/>
            <person name="Viragh M."/>
            <person name="Kuo A."/>
            <person name="Thoen E."/>
            <person name="Andreopoulos B."/>
            <person name="Lu D."/>
            <person name="Skrede I."/>
            <person name="Drula E."/>
            <person name="Henrissat B."/>
            <person name="Morin E."/>
            <person name="Kohler A."/>
            <person name="Barry K."/>
            <person name="LaButti K."/>
            <person name="Morin E."/>
            <person name="Salamov A."/>
            <person name="Lipzen A."/>
            <person name="Mereny Z."/>
            <person name="Hegedus B."/>
            <person name="Baldrian P."/>
            <person name="Stursova M."/>
            <person name="Weitz H."/>
            <person name="Taylor A."/>
            <person name="Grigoriev I.V."/>
            <person name="Nagy L.G."/>
            <person name="Martin F."/>
            <person name="Kauserud H."/>
        </authorList>
    </citation>
    <scope>NUCLEOTIDE SEQUENCE</scope>
    <source>
        <strain evidence="1">9284</strain>
    </source>
</reference>
<proteinExistence type="predicted"/>
<keyword evidence="2" id="KW-1185">Reference proteome</keyword>
<accession>A0AAD7CG80</accession>
<protein>
    <recommendedName>
        <fullName evidence="3">F-box domain-containing protein</fullName>
    </recommendedName>
</protein>
<sequence length="396" mass="45113">MHRCFEIPELVDEIVSHIPLLLDQDKPFLAVLARTARLFHNSALNHLWQYQRSLRPLLLCMPPDLVQEEVVDGKHSLVSNSLPLQTGLLRRLQKFLRPVQSSDWERPRRYARRVRIFSSNSSSFSSDDFPYSAICPLLDVVDDCIFPNLIKLFWEHSDENFPHIGLFLSPNITVLAIKCDASSSLAILSMLPRKCPSVTRVDMIHPRDHSVTEATRNLVSTFIPQLCCIQDLHMHIYDMALLQHIARLPCLQTLCVLSLPTALPASRRAEKPLFPSLRLLRCENPNPLSMSRLFELCSDNTLNAFRMTISHATNVPEVIRQLLAALVNSQRSSLTELYIRVEPVWDPFQIESDGIYTIECLQPALGFSNLTHVRITSNPGFDLDDLAICEMARAWS</sequence>
<evidence type="ECO:0000313" key="2">
    <source>
        <dbReference type="Proteomes" id="UP001221142"/>
    </source>
</evidence>
<evidence type="ECO:0000313" key="1">
    <source>
        <dbReference type="EMBL" id="KAJ7647864.1"/>
    </source>
</evidence>
<comment type="caution">
    <text evidence="1">The sequence shown here is derived from an EMBL/GenBank/DDBJ whole genome shotgun (WGS) entry which is preliminary data.</text>
</comment>
<organism evidence="1 2">
    <name type="scientific">Roridomyces roridus</name>
    <dbReference type="NCBI Taxonomy" id="1738132"/>
    <lineage>
        <taxon>Eukaryota</taxon>
        <taxon>Fungi</taxon>
        <taxon>Dikarya</taxon>
        <taxon>Basidiomycota</taxon>
        <taxon>Agaricomycotina</taxon>
        <taxon>Agaricomycetes</taxon>
        <taxon>Agaricomycetidae</taxon>
        <taxon>Agaricales</taxon>
        <taxon>Marasmiineae</taxon>
        <taxon>Mycenaceae</taxon>
        <taxon>Roridomyces</taxon>
    </lineage>
</organism>
<dbReference type="Proteomes" id="UP001221142">
    <property type="component" value="Unassembled WGS sequence"/>
</dbReference>
<gene>
    <name evidence="1" type="ORF">FB45DRAFT_1020076</name>
</gene>
<evidence type="ECO:0008006" key="3">
    <source>
        <dbReference type="Google" id="ProtNLM"/>
    </source>
</evidence>
<dbReference type="AlphaFoldDB" id="A0AAD7CG80"/>
<name>A0AAD7CG80_9AGAR</name>